<dbReference type="PATRIC" id="fig|1227492.4.peg.532"/>
<protein>
    <submittedName>
        <fullName evidence="1">Uncharacterized protein</fullName>
    </submittedName>
</protein>
<evidence type="ECO:0000313" key="2">
    <source>
        <dbReference type="Proteomes" id="UP000011693"/>
    </source>
</evidence>
<dbReference type="Proteomes" id="UP000011693">
    <property type="component" value="Unassembled WGS sequence"/>
</dbReference>
<reference evidence="1 2" key="1">
    <citation type="journal article" date="2014" name="PLoS Genet.">
        <title>Phylogenetically driven sequencing of extremely halophilic archaea reveals strategies for static and dynamic osmo-response.</title>
        <authorList>
            <person name="Becker E.A."/>
            <person name="Seitzer P.M."/>
            <person name="Tritt A."/>
            <person name="Larsen D."/>
            <person name="Krusor M."/>
            <person name="Yao A.I."/>
            <person name="Wu D."/>
            <person name="Madern D."/>
            <person name="Eisen J.A."/>
            <person name="Darling A.E."/>
            <person name="Facciotti M.T."/>
        </authorList>
    </citation>
    <scope>NUCLEOTIDE SEQUENCE [LARGE SCALE GENOMIC DNA]</scope>
    <source>
        <strain evidence="1 2">JCM 10990</strain>
    </source>
</reference>
<dbReference type="OrthoDB" id="232111at2157"/>
<accession>M0B5Z4</accession>
<dbReference type="EMBL" id="AOIN01000021">
    <property type="protein sequence ID" value="ELZ05039.1"/>
    <property type="molecule type" value="Genomic_DNA"/>
</dbReference>
<keyword evidence="2" id="KW-1185">Reference proteome</keyword>
<dbReference type="STRING" id="1227492.C482_02756"/>
<organism evidence="1 2">
    <name type="scientific">Natrialba chahannaoensis JCM 10990</name>
    <dbReference type="NCBI Taxonomy" id="1227492"/>
    <lineage>
        <taxon>Archaea</taxon>
        <taxon>Methanobacteriati</taxon>
        <taxon>Methanobacteriota</taxon>
        <taxon>Stenosarchaea group</taxon>
        <taxon>Halobacteria</taxon>
        <taxon>Halobacteriales</taxon>
        <taxon>Natrialbaceae</taxon>
        <taxon>Natrialba</taxon>
    </lineage>
</organism>
<comment type="caution">
    <text evidence="1">The sequence shown here is derived from an EMBL/GenBank/DDBJ whole genome shotgun (WGS) entry which is preliminary data.</text>
</comment>
<dbReference type="RefSeq" id="WP_006165877.1">
    <property type="nucleotide sequence ID" value="NZ_AOIN01000021.1"/>
</dbReference>
<gene>
    <name evidence="1" type="ORF">C482_02756</name>
</gene>
<evidence type="ECO:0000313" key="1">
    <source>
        <dbReference type="EMBL" id="ELZ05039.1"/>
    </source>
</evidence>
<proteinExistence type="predicted"/>
<name>M0B5Z4_9EURY</name>
<sequence>MDTTIREVSPDELCDGVKPGKVTLVLGAPSVGKSHHLRTLGPSVERLAEMTAVDDDELVVVDDFVSVLVDRDHEDWATDGEPSGMSTLFARPGGGVLVTRPWSLDWLYQRGHPVSSDLLARVDSVFVVRTPPTDYGESFHEIRETIYARNTAGPGYEENSSLIERVTVPSYDFKSERLQEQIGTVDESVTPAAFLSLSKHGSETVLFEPDVRAVVEESDASVEPLGEAARDLASDLCPRDGGVGRQRRVDSPAVRTAILLVASSVGEEDTAWLEPFVRHRPLAGAAQALEIAFDLPPGTIEQLRVFASESMRAKIGERLDAQSEPELALAQARESFADVKSAMQTVAPSLDDVSMGPDKYGSSPLVGAWHWDGPKELDATATEREFADAADKRAGPDVDEIVDALDDGVVVLSGPAASGKRGLAARVATELTTWGATVKLPDLRQPDHIRAGIDATPNAVVVAAYGAEPARIMSDAGVRALVDWVADRVCSGAVLICDDEHREQLDAIADRAGCADVAAWRDRTEFSLGDADVAPDRTPRAVAEDLLDAMGWPDVRSPTRRTLDVDPITDQSTLAAIAGIPDADLDAAFVGQLVGEAIDIVAQTARPSATRQWLTLVEDLVAGVAQNRGTADEAIRYRGSVSGIAMATVASERPTADEWVETLAVRALTLTNETATPHGRESVGGDVEPFVTAFATALARLARSAGGADLNQGALATVGQLLHEVVDSETIAGKTGLTLLCRIYGITVGRLVESTDNSAAEEVLAPMCNLVEQAAATHGDELVAFVLGNSFASMFGAVAGAACPPENLSTWVDALGSRVRGSLGSVGSLANQEELVEYAYAGAIGFCWFEFECPADRTESWLAALGADICRTATATDLDDTAAFIVAVYGHGIRNAVGYRDFDRADLLFEACDRLVETIVASGIGDEEWAYRAALHAGALAAFAGIEYKDPVGVKDGPYNNALPFPGSNGFDDWIVLYDGSVRQAAVADGPHRGRAQYLTAVYSGALSTHVRGFDDESVAGISPRRGRVWFETLTDCIETVAGTAELVDDPVAFLRGVYGDAAANWAANGEAALAGEWLPSLGSSLRKCRWEIDGPSKVEWFDAFAEADAAILLAVLTRTDVGERTHDRLVQVVLTQIEDAATAADNPPHPVNYVASVYGTALALAIESDPAKVQLGVTEVVAAVEDLSFEWVGIERAEVFERIYAEALALGHDHPNTEEWLDILTERMETTATRECPEDPTTFVGDVYTRAYVEGVTDGVDAWRRRLDSELRAFVAGSNVDDPAAFLEGVYADIVVAGTTQGQPSAEVEACVEAVRQSVQTASEAGVLGTDDAVVRTFSRAVDMLPTGNPRAQADHTYLLGQALRTAGGEDLESAVFKANGESDPDSSTDGRADR</sequence>